<name>A0A1I4YWU3_9MICO</name>
<evidence type="ECO:0000313" key="1">
    <source>
        <dbReference type="EMBL" id="SFN42458.1"/>
    </source>
</evidence>
<dbReference type="Proteomes" id="UP000198867">
    <property type="component" value="Unassembled WGS sequence"/>
</dbReference>
<sequence length="102" mass="11150">MKSGEARSSLTPKELASLDLMITAAQQRGVGLDSIASDDDEAEAHADRAEAMWEARHGGIEFSDRDREVLAQIRDLASSLETRVTLGQLIELRAEAVRNLSE</sequence>
<proteinExistence type="predicted"/>
<organism evidence="1 2">
    <name type="scientific">Mycetocola miduiensis</name>
    <dbReference type="NCBI Taxonomy" id="995034"/>
    <lineage>
        <taxon>Bacteria</taxon>
        <taxon>Bacillati</taxon>
        <taxon>Actinomycetota</taxon>
        <taxon>Actinomycetes</taxon>
        <taxon>Micrococcales</taxon>
        <taxon>Microbacteriaceae</taxon>
        <taxon>Mycetocola</taxon>
    </lineage>
</organism>
<dbReference type="AlphaFoldDB" id="A0A1I4YWU3"/>
<protein>
    <submittedName>
        <fullName evidence="1">Uncharacterized protein</fullName>
    </submittedName>
</protein>
<dbReference type="EMBL" id="FOVM01000001">
    <property type="protein sequence ID" value="SFN42458.1"/>
    <property type="molecule type" value="Genomic_DNA"/>
</dbReference>
<dbReference type="STRING" id="995034.SAMN05216219_0573"/>
<accession>A0A1I4YWU3</accession>
<keyword evidence="2" id="KW-1185">Reference proteome</keyword>
<dbReference type="RefSeq" id="WP_090708598.1">
    <property type="nucleotide sequence ID" value="NZ_FOVM01000001.1"/>
</dbReference>
<evidence type="ECO:0000313" key="2">
    <source>
        <dbReference type="Proteomes" id="UP000198867"/>
    </source>
</evidence>
<gene>
    <name evidence="1" type="ORF">SAMN05216219_0573</name>
</gene>
<reference evidence="2" key="1">
    <citation type="submission" date="2016-10" db="EMBL/GenBank/DDBJ databases">
        <authorList>
            <person name="Varghese N."/>
            <person name="Submissions S."/>
        </authorList>
    </citation>
    <scope>NUCLEOTIDE SEQUENCE [LARGE SCALE GENOMIC DNA]</scope>
    <source>
        <strain evidence="2">CGMCC 1.11101</strain>
    </source>
</reference>